<reference evidence="2 3" key="1">
    <citation type="journal article" date="2018" name="BMC Genomics">
        <title>The genome of Naegleria lovaniensis, the basis for a comparative approach to unravel pathogenicity factors of the human pathogenic amoeba N. fowleri.</title>
        <authorList>
            <person name="Liechti N."/>
            <person name="Schurch N."/>
            <person name="Bruggmann R."/>
            <person name="Wittwer M."/>
        </authorList>
    </citation>
    <scope>NUCLEOTIDE SEQUENCE [LARGE SCALE GENOMIC DNA]</scope>
    <source>
        <strain evidence="2 3">ATCC 30569</strain>
    </source>
</reference>
<feature type="region of interest" description="Disordered" evidence="1">
    <location>
        <begin position="109"/>
        <end position="128"/>
    </location>
</feature>
<sequence length="163" mass="18864">MSKTKIKDEYMDQPCRLVDRRQRAYRNLDTSQAAGEWVEESQYNRNGKKKVLVGNWQEEQVIEKEVPTRERTGPPHLSSESDASFKKPKCTATVAPGIDGKLRTVFADWQQPKSKQLPPSTLLIKGDDTDFQKSLKSKKFEAPQYQEKTTSLVEERKQKKQNY</sequence>
<evidence type="ECO:0000256" key="1">
    <source>
        <dbReference type="SAM" id="MobiDB-lite"/>
    </source>
</evidence>
<feature type="region of interest" description="Disordered" evidence="1">
    <location>
        <begin position="134"/>
        <end position="163"/>
    </location>
</feature>
<dbReference type="EMBL" id="PYSW02000008">
    <property type="protein sequence ID" value="KAG2389054.1"/>
    <property type="molecule type" value="Genomic_DNA"/>
</dbReference>
<keyword evidence="3" id="KW-1185">Reference proteome</keyword>
<evidence type="ECO:0000313" key="3">
    <source>
        <dbReference type="Proteomes" id="UP000816034"/>
    </source>
</evidence>
<evidence type="ECO:0000313" key="2">
    <source>
        <dbReference type="EMBL" id="KAG2389054.1"/>
    </source>
</evidence>
<comment type="caution">
    <text evidence="2">The sequence shown here is derived from an EMBL/GenBank/DDBJ whole genome shotgun (WGS) entry which is preliminary data.</text>
</comment>
<proteinExistence type="predicted"/>
<dbReference type="AlphaFoldDB" id="A0AA88GZZ8"/>
<feature type="compositionally biased region" description="Basic and acidic residues" evidence="1">
    <location>
        <begin position="64"/>
        <end position="73"/>
    </location>
</feature>
<protein>
    <submittedName>
        <fullName evidence="2">Uncharacterized protein</fullName>
    </submittedName>
</protein>
<dbReference type="GeneID" id="68106907"/>
<feature type="region of interest" description="Disordered" evidence="1">
    <location>
        <begin position="64"/>
        <end position="88"/>
    </location>
</feature>
<name>A0AA88GZZ8_NAELO</name>
<gene>
    <name evidence="2" type="ORF">C9374_014454</name>
</gene>
<accession>A0AA88GZZ8</accession>
<dbReference type="Proteomes" id="UP000816034">
    <property type="component" value="Unassembled WGS sequence"/>
</dbReference>
<dbReference type="RefSeq" id="XP_044553046.1">
    <property type="nucleotide sequence ID" value="XM_044690443.1"/>
</dbReference>
<organism evidence="2 3">
    <name type="scientific">Naegleria lovaniensis</name>
    <name type="common">Amoeba</name>
    <dbReference type="NCBI Taxonomy" id="51637"/>
    <lineage>
        <taxon>Eukaryota</taxon>
        <taxon>Discoba</taxon>
        <taxon>Heterolobosea</taxon>
        <taxon>Tetramitia</taxon>
        <taxon>Eutetramitia</taxon>
        <taxon>Vahlkampfiidae</taxon>
        <taxon>Naegleria</taxon>
    </lineage>
</organism>